<evidence type="ECO:0000259" key="3">
    <source>
        <dbReference type="PROSITE" id="PS51997"/>
    </source>
</evidence>
<keyword evidence="5" id="KW-1185">Reference proteome</keyword>
<proteinExistence type="predicted"/>
<dbReference type="InterPro" id="IPR027417">
    <property type="entry name" value="P-loop_NTPase"/>
</dbReference>
<gene>
    <name evidence="4" type="primary">upf1</name>
    <name evidence="4" type="ORF">TCON_0599</name>
</gene>
<dbReference type="Pfam" id="PF13087">
    <property type="entry name" value="AAA_12"/>
    <property type="match status" value="1"/>
</dbReference>
<dbReference type="CDD" id="cd18808">
    <property type="entry name" value="SF1_C_Upf1"/>
    <property type="match status" value="1"/>
</dbReference>
<protein>
    <submittedName>
        <fullName evidence="4">ATP-dependent helicase upf1</fullName>
    </submittedName>
</protein>
<dbReference type="InterPro" id="IPR018999">
    <property type="entry name" value="UPF1_CH/ZBD"/>
</dbReference>
<comment type="catalytic activity">
    <reaction evidence="1">
        <text>ATP + H2O = ADP + phosphate + H(+)</text>
        <dbReference type="Rhea" id="RHEA:13065"/>
        <dbReference type="ChEBI" id="CHEBI:15377"/>
        <dbReference type="ChEBI" id="CHEBI:15378"/>
        <dbReference type="ChEBI" id="CHEBI:30616"/>
        <dbReference type="ChEBI" id="CHEBI:43474"/>
        <dbReference type="ChEBI" id="CHEBI:456216"/>
        <dbReference type="EC" id="3.6.4.12"/>
    </reaction>
    <physiologicalReaction direction="left-to-right" evidence="1">
        <dbReference type="Rhea" id="RHEA:13066"/>
    </physiologicalReaction>
</comment>
<reference evidence="4 5" key="1">
    <citation type="submission" date="2019-01" db="EMBL/GenBank/DDBJ databases">
        <title>Genomes sequencing and comparative genomics of infectious freshwater microsporidia, Cucumispora dikerogammari and Thelohania contejeani.</title>
        <authorList>
            <person name="Cormier A."/>
            <person name="Giraud I."/>
            <person name="Wattier R."/>
            <person name="Teixeira M."/>
            <person name="Grandjean F."/>
            <person name="Rigaud T."/>
            <person name="Cordaux R."/>
        </authorList>
    </citation>
    <scope>NUCLEOTIDE SEQUENCE [LARGE SCALE GENOMIC DNA]</scope>
    <source>
        <strain evidence="4">T1</strain>
        <tissue evidence="4">Spores</tissue>
    </source>
</reference>
<keyword evidence="4" id="KW-0067">ATP-binding</keyword>
<evidence type="ECO:0000256" key="2">
    <source>
        <dbReference type="PROSITE-ProRule" id="PRU01341"/>
    </source>
</evidence>
<accession>A0ABQ7I1D4</accession>
<dbReference type="Gene3D" id="3.40.50.300">
    <property type="entry name" value="P-loop containing nucleotide triphosphate hydrolases"/>
    <property type="match status" value="2"/>
</dbReference>
<dbReference type="Pfam" id="PF13086">
    <property type="entry name" value="AAA_11"/>
    <property type="match status" value="2"/>
</dbReference>
<keyword evidence="4" id="KW-0547">Nucleotide-binding</keyword>
<dbReference type="PROSITE" id="PS00028">
    <property type="entry name" value="ZINC_FINGER_C2H2_1"/>
    <property type="match status" value="1"/>
</dbReference>
<name>A0ABQ7I1D4_9MICR</name>
<dbReference type="InterPro" id="IPR045055">
    <property type="entry name" value="DNA2/NAM7-like"/>
</dbReference>
<evidence type="ECO:0000256" key="1">
    <source>
        <dbReference type="ARBA" id="ARBA00048432"/>
    </source>
</evidence>
<dbReference type="Proteomes" id="UP001516464">
    <property type="component" value="Unassembled WGS sequence"/>
</dbReference>
<dbReference type="SMART" id="SM00487">
    <property type="entry name" value="DEXDc"/>
    <property type="match status" value="1"/>
</dbReference>
<dbReference type="GO" id="GO:0004386">
    <property type="term" value="F:helicase activity"/>
    <property type="evidence" value="ECO:0007669"/>
    <property type="project" value="UniProtKB-KW"/>
</dbReference>
<feature type="domain" description="Upf1" evidence="3">
    <location>
        <begin position="1"/>
        <end position="128"/>
    </location>
</feature>
<dbReference type="InterPro" id="IPR013087">
    <property type="entry name" value="Znf_C2H2_type"/>
</dbReference>
<dbReference type="InterPro" id="IPR041677">
    <property type="entry name" value="DNA2/NAM7_AAA_11"/>
</dbReference>
<dbReference type="Pfam" id="PF09416">
    <property type="entry name" value="UPF1_Zn_bind"/>
    <property type="match status" value="1"/>
</dbReference>
<comment type="caution">
    <text evidence="4">The sequence shown here is derived from an EMBL/GenBank/DDBJ whole genome shotgun (WGS) entry which is preliminary data.</text>
</comment>
<dbReference type="InterPro" id="IPR014001">
    <property type="entry name" value="Helicase_ATP-bd"/>
</dbReference>
<dbReference type="PROSITE" id="PS51997">
    <property type="entry name" value="UPF1_CH_RICH"/>
    <property type="match status" value="1"/>
</dbReference>
<organism evidence="4 5">
    <name type="scientific">Astathelohania contejeani</name>
    <dbReference type="NCBI Taxonomy" id="164912"/>
    <lineage>
        <taxon>Eukaryota</taxon>
        <taxon>Fungi</taxon>
        <taxon>Fungi incertae sedis</taxon>
        <taxon>Microsporidia</taxon>
        <taxon>Astathelohaniidae</taxon>
        <taxon>Astathelohania</taxon>
    </lineage>
</organism>
<comment type="caution">
    <text evidence="2">Lacks conserved residue(s) required for the propagation of feature annotation.</text>
</comment>
<dbReference type="SUPFAM" id="SSF52540">
    <property type="entry name" value="P-loop containing nucleoside triphosphate hydrolases"/>
    <property type="match status" value="1"/>
</dbReference>
<dbReference type="InterPro" id="IPR047187">
    <property type="entry name" value="SF1_C_Upf1"/>
</dbReference>
<dbReference type="SMART" id="SM00382">
    <property type="entry name" value="AAA"/>
    <property type="match status" value="1"/>
</dbReference>
<dbReference type="PANTHER" id="PTHR10887:SF364">
    <property type="entry name" value="REGULATOR OF NONSENSE TRANSCRIPTS 1"/>
    <property type="match status" value="1"/>
</dbReference>
<dbReference type="InterPro" id="IPR003593">
    <property type="entry name" value="AAA+_ATPase"/>
</dbReference>
<dbReference type="PANTHER" id="PTHR10887">
    <property type="entry name" value="DNA2/NAM7 HELICASE FAMILY"/>
    <property type="match status" value="1"/>
</dbReference>
<evidence type="ECO:0000313" key="5">
    <source>
        <dbReference type="Proteomes" id="UP001516464"/>
    </source>
</evidence>
<dbReference type="EMBL" id="SBIQ01000023">
    <property type="protein sequence ID" value="KAF7684217.1"/>
    <property type="molecule type" value="Genomic_DNA"/>
</dbReference>
<dbReference type="InterPro" id="IPR041679">
    <property type="entry name" value="DNA2/NAM7-like_C"/>
</dbReference>
<keyword evidence="4" id="KW-0347">Helicase</keyword>
<evidence type="ECO:0000313" key="4">
    <source>
        <dbReference type="EMBL" id="KAF7684217.1"/>
    </source>
</evidence>
<keyword evidence="4" id="KW-0378">Hydrolase</keyword>
<sequence length="732" mass="83069">MNCCFYCHTTSELVQCVECNDTFCNSKHLVHHLVRKRHLRIYVGKYILQCSRCSSTNVFNMGFYEDRQIICRECDINDKTWKPVIQEKAIVSWLLNKDEVVVEEIQEKVKEESEPDEIVKLPHTKFSYKNFKEYKKIFLALIKHERDEEKKLKLSIRQEKVVVKWLKHETKLKCSFIVDGIEMDYRMSLGDEMELVHSSGKKANAFVVDIKGVEVSMELKKWEEGINDHRGYFTITHIWRDIGYERMISALGRIREGCKETIFNAILGNKTKHKKMMDKIDNINKIIIYPPNLPILNDSQRKALIAALTQDLTLIQGPPGTGKTITSAIIAYNISKIFKGKVLVVSPSNTAVDHLTSKLAKTGLNVLRVVGRSRESIPSSVDDLSLHVAVSKKFPNADNLDVRKKSKVIKLKKKLITDADVITCTCVTAGKKLLQTGQFPFVIIDEAGTCTEPLNLIPLVNGCKKLILVGDQKQLGPTLINHLALRKAGYGISLFERFIERGWIPHMLNVQYRMHPLLCEFPANTFYSGLIKNGISISDRITFIGLPMPTFFYACLSGEEIGPTGTSYLNPGEGIICEDLIARMEAHGIQPEQIGVITPYECQRSHLIHRLGPSIEVASVDAFQGREKDFIIVSFVRSSHHQSLGFVDDPRRLNVTLTRARYGLILIGNPFTLCRSKLINKLIQFYNRKKLIYKGSLDNLKGISLNEEDTKESVEANGIFDFKAISQALYKS</sequence>
<dbReference type="CDD" id="cd21400">
    <property type="entry name" value="ZBD_UPF1-like"/>
    <property type="match status" value="1"/>
</dbReference>